<keyword evidence="3" id="KW-0328">Glycosyltransferase</keyword>
<dbReference type="OrthoDB" id="9801609at2"/>
<accession>A0A1Y0XWF3</accession>
<organism evidence="3 4">
    <name type="scientific">Acetobacter pasteurianus subsp. pasteurianus</name>
    <dbReference type="NCBI Taxonomy" id="481145"/>
    <lineage>
        <taxon>Bacteria</taxon>
        <taxon>Pseudomonadati</taxon>
        <taxon>Pseudomonadota</taxon>
        <taxon>Alphaproteobacteria</taxon>
        <taxon>Acetobacterales</taxon>
        <taxon>Acetobacteraceae</taxon>
        <taxon>Acetobacter</taxon>
    </lineage>
</organism>
<keyword evidence="1 3" id="KW-0808">Transferase</keyword>
<gene>
    <name evidence="3" type="ORF">S1001342_00863</name>
</gene>
<dbReference type="CDD" id="cd03809">
    <property type="entry name" value="GT4_MtfB-like"/>
    <property type="match status" value="1"/>
</dbReference>
<dbReference type="Pfam" id="PF13692">
    <property type="entry name" value="Glyco_trans_1_4"/>
    <property type="match status" value="1"/>
</dbReference>
<dbReference type="Proteomes" id="UP000196205">
    <property type="component" value="Chromosome"/>
</dbReference>
<dbReference type="EMBL" id="CP021509">
    <property type="protein sequence ID" value="ARW47218.1"/>
    <property type="molecule type" value="Genomic_DNA"/>
</dbReference>
<name>A0A1Y0XWF3_ACEPA</name>
<evidence type="ECO:0000256" key="1">
    <source>
        <dbReference type="ARBA" id="ARBA00022679"/>
    </source>
</evidence>
<protein>
    <submittedName>
        <fullName evidence="3">D-inositol 3-phosphate glycosyltransferase</fullName>
        <ecNumber evidence="3">2.4.-.-</ecNumber>
    </submittedName>
</protein>
<dbReference type="GO" id="GO:0009103">
    <property type="term" value="P:lipopolysaccharide biosynthetic process"/>
    <property type="evidence" value="ECO:0007669"/>
    <property type="project" value="TreeGrafter"/>
</dbReference>
<dbReference type="SUPFAM" id="SSF53756">
    <property type="entry name" value="UDP-Glycosyltransferase/glycogen phosphorylase"/>
    <property type="match status" value="3"/>
</dbReference>
<evidence type="ECO:0000313" key="3">
    <source>
        <dbReference type="EMBL" id="ARW47218.1"/>
    </source>
</evidence>
<dbReference type="EC" id="2.4.-.-" evidence="3"/>
<evidence type="ECO:0000259" key="2">
    <source>
        <dbReference type="Pfam" id="PF00534"/>
    </source>
</evidence>
<dbReference type="PANTHER" id="PTHR46401:SF2">
    <property type="entry name" value="GLYCOSYLTRANSFERASE WBBK-RELATED"/>
    <property type="match status" value="1"/>
</dbReference>
<dbReference type="InterPro" id="IPR001296">
    <property type="entry name" value="Glyco_trans_1"/>
</dbReference>
<dbReference type="PANTHER" id="PTHR46401">
    <property type="entry name" value="GLYCOSYLTRANSFERASE WBBK-RELATED"/>
    <property type="match status" value="1"/>
</dbReference>
<reference evidence="3 4" key="1">
    <citation type="submission" date="2017-05" db="EMBL/GenBank/DDBJ databases">
        <title>Genome sequence of Acetobacter pasteurianus subsp. pasteurianus strain SRCM101342.</title>
        <authorList>
            <person name="Cho S.H."/>
        </authorList>
    </citation>
    <scope>NUCLEOTIDE SEQUENCE [LARGE SCALE GENOMIC DNA]</scope>
    <source>
        <strain evidence="3 4">SRCM101342</strain>
    </source>
</reference>
<feature type="domain" description="Glycosyl transferase family 1" evidence="2">
    <location>
        <begin position="1583"/>
        <end position="1747"/>
    </location>
</feature>
<dbReference type="Pfam" id="PF00534">
    <property type="entry name" value="Glycos_transf_1"/>
    <property type="match status" value="2"/>
</dbReference>
<sequence>MKIAIDLQCCQNGSRDRGIGRYALELSKAIINSSSENEYWIVLSDSFPGTFSWVRDAFKGLVCPERIITISLVSPTEGANPANNWRRRAAEIIRHSALVQLKPDILFVPSALEGSWDNVVTFKEGEEFPIVVTAHDFIPFYDQSEHLKQPQDRYAYFRLLRNFLRSDGILAISDYVENQCVWDFGVNVGKIINTSEGVDRRFSPQKIGDSEKNVILNRYNITRRFILNTSPFEHRKNIEGLIEGFSRVPPCVRKNYQIVIIGKMNEFAKKCIKELSVSCGLRKDDVVLTGFVSDLDLVSLYRICDLFVFPSYNEGFGLPPLEAMACGAPTIGSRATSIPEVIGLDDALFDPYDRSDIARVITKTLSDSTFYNLLKKHALEQASKFTWETAAKKALKFFEKIATEHKINCRNNISYMGKKREKLAFITYFSEYMDRLKAYNIYVLPILSHLYDISVINLMGPQFHSYIVSDPKVHDQTWFENEAHNFDKIVYSLPENLSEDVISLIEQYPGVLWIHANYGPTSHRKSLPHLNSRHSISDAISVSGITGLILKKQRHNRTLFLDGAAAKLSFGVISDYASLPKANIVPNLGIRIDKTNEVSFRHLLGDTTKNIFCFIVNTEEQDDQFQNEISLIELNKREEIRKSNSIILLCYLNGENFSQKGTSLTRVYSNTYRIDDLFGNFYAGIIAASRKIYYSPINNENQRLMEYVVGDCKASGKIAEEVGLNDLHKVITKVLLSDDNEVIGLEYLPSAKSQEISSEFIEKLGSSINSICCESSLFQYKQLIKSFPKCVEGVEPTSHDMDLVATAIEKNEILFREKTIFIDISGIMDGVVGIDTDIFVMAIIRNISLCLETNFNIKFIMHNYGDYVISTDLVLPAFGYHVDVMHSEKLIVKPGDIVLGIDVLNSFPQRGYQALQWLEQAGALIVYVAGGAICYTSMSTFINSIFDVVKYVSGEEYVSENKSIDEYECKENIYIKENREKVRNLDNWVNCVNCDISSDIWRKKIKIQSFNWYDKYHRKFPIIELNDTGFSKKNYVIMGHIRWIYSLAIINRAVARTLEKENIGCVRFLAYETEHTNDISHMPENELPLMTQLVERKAKSLNSEIFISQHYPILPPPADARLKLALFAWEETNVPQDTIKKLSNCFDAVLSPSQAVSNALINSGIEIPVITTGQPSNIESFVDTGKKRRIFKGSAKTYLHVSSCFPRKGADILLQSWFEAFDADDDVELIIKTFPNPHNTIRQELEALKISCPNGPKVEIIETDLNVSELAALYERADVVVLPTRGEGYNLPALEAMLSGIPLIVTGFGGQTDFCSSEEARIIAYQMLPSNSHVSKEASLWAEPIREDLVLALKEFRDSVWVDKIENRRLRARERALHHSNHIRWLRRFHGAVDVLLTKPVRPQSPKILWISTWNLRCGVATYSEKLIENLSSNFKKNLTVWCDDRTNDQSDAKIIFEKKWTKGLEFEPADFATQISKYKSDIVILQHQNGLMSWQHLLELFKMDVFSDKILFITLHNIRDLMSYEENMVSELASHLKKVDRLLVHNIDDVNYLLDIGVSENVCLFPHGTENPISWPDLRRDFSEENPVIGSHGFFLPHKGIDKLINILPDLKKKWPKLKLKLLNSEFTDDKISKKEIDLCKELAKELGVFEDIEWFTDFMDFNTINNHMKDCDLLVLPYDETIESASGAVRTCMTSLVPIITTDVHIFRELDDAVIRVENDDRQSLLDAVENTLCSYELRYSQQNKIKEWLNIRDWRKMSSRLEAMVLTMIENRSISIL</sequence>
<dbReference type="GO" id="GO:0016757">
    <property type="term" value="F:glycosyltransferase activity"/>
    <property type="evidence" value="ECO:0007669"/>
    <property type="project" value="UniProtKB-KW"/>
</dbReference>
<dbReference type="CDD" id="cd03801">
    <property type="entry name" value="GT4_PimA-like"/>
    <property type="match status" value="1"/>
</dbReference>
<dbReference type="Gene3D" id="3.40.50.2000">
    <property type="entry name" value="Glycogen Phosphorylase B"/>
    <property type="match status" value="4"/>
</dbReference>
<proteinExistence type="predicted"/>
<evidence type="ECO:0000313" key="4">
    <source>
        <dbReference type="Proteomes" id="UP000196205"/>
    </source>
</evidence>
<dbReference type="RefSeq" id="WP_087651567.1">
    <property type="nucleotide sequence ID" value="NZ_CP021509.1"/>
</dbReference>
<feature type="domain" description="Glycosyl transferase family 1" evidence="2">
    <location>
        <begin position="222"/>
        <end position="378"/>
    </location>
</feature>